<keyword evidence="3" id="KW-1185">Reference proteome</keyword>
<sequence>MKKIVIATFAVVLFSASAKASGKSHKLFVPSVIESSFDINFPGASNPAWSLDEQFMKATFIQNSVTENAYFSSDGDLVATTKAASFSELPEKAQQRINAKYKDYKVEETIQFVDNDPETESNIYSIPDTEINYFVSLTNGKENVILDVNKNGDVAFYEQRPEIKH</sequence>
<dbReference type="Gene3D" id="3.10.450.360">
    <property type="match status" value="1"/>
</dbReference>
<evidence type="ECO:0000313" key="2">
    <source>
        <dbReference type="EMBL" id="MEX6689282.1"/>
    </source>
</evidence>
<comment type="caution">
    <text evidence="2">The sequence shown here is derived from an EMBL/GenBank/DDBJ whole genome shotgun (WGS) entry which is preliminary data.</text>
</comment>
<proteinExistence type="predicted"/>
<dbReference type="RefSeq" id="WP_369330690.1">
    <property type="nucleotide sequence ID" value="NZ_JAULBC010000006.1"/>
</dbReference>
<dbReference type="Proteomes" id="UP001560573">
    <property type="component" value="Unassembled WGS sequence"/>
</dbReference>
<evidence type="ECO:0000256" key="1">
    <source>
        <dbReference type="SAM" id="SignalP"/>
    </source>
</evidence>
<feature type="signal peptide" evidence="1">
    <location>
        <begin position="1"/>
        <end position="20"/>
    </location>
</feature>
<protein>
    <recommendedName>
        <fullName evidence="4">Beta-lactamase-inhibitor-like PepSY-like domain-containing protein</fullName>
    </recommendedName>
</protein>
<evidence type="ECO:0000313" key="3">
    <source>
        <dbReference type="Proteomes" id="UP001560573"/>
    </source>
</evidence>
<organism evidence="2 3">
    <name type="scientific">Danxiaibacter flavus</name>
    <dbReference type="NCBI Taxonomy" id="3049108"/>
    <lineage>
        <taxon>Bacteria</taxon>
        <taxon>Pseudomonadati</taxon>
        <taxon>Bacteroidota</taxon>
        <taxon>Chitinophagia</taxon>
        <taxon>Chitinophagales</taxon>
        <taxon>Chitinophagaceae</taxon>
        <taxon>Danxiaibacter</taxon>
    </lineage>
</organism>
<evidence type="ECO:0008006" key="4">
    <source>
        <dbReference type="Google" id="ProtNLM"/>
    </source>
</evidence>
<reference evidence="2 3" key="1">
    <citation type="submission" date="2023-07" db="EMBL/GenBank/DDBJ databases">
        <authorList>
            <person name="Lian W.-H."/>
        </authorList>
    </citation>
    <scope>NUCLEOTIDE SEQUENCE [LARGE SCALE GENOMIC DNA]</scope>
    <source>
        <strain evidence="2 3">SYSU DXS3180</strain>
    </source>
</reference>
<accession>A0ABV3ZHA6</accession>
<feature type="chain" id="PRO_5047026537" description="Beta-lactamase-inhibitor-like PepSY-like domain-containing protein" evidence="1">
    <location>
        <begin position="21"/>
        <end position="165"/>
    </location>
</feature>
<keyword evidence="1" id="KW-0732">Signal</keyword>
<dbReference type="SUPFAM" id="SSF160574">
    <property type="entry name" value="BT0923-like"/>
    <property type="match status" value="1"/>
</dbReference>
<dbReference type="EMBL" id="JAULBC010000006">
    <property type="protein sequence ID" value="MEX6689282.1"/>
    <property type="molecule type" value="Genomic_DNA"/>
</dbReference>
<gene>
    <name evidence="2" type="ORF">QTN47_17365</name>
</gene>
<name>A0ABV3ZHA6_9BACT</name>